<dbReference type="PANTHER" id="PTHR43818:SF11">
    <property type="entry name" value="BCDNA.GH03377"/>
    <property type="match status" value="1"/>
</dbReference>
<keyword evidence="1" id="KW-0560">Oxidoreductase</keyword>
<dbReference type="PANTHER" id="PTHR43818">
    <property type="entry name" value="BCDNA.GH03377"/>
    <property type="match status" value="1"/>
</dbReference>
<feature type="domain" description="Gfo/Idh/MocA-like oxidoreductase N-terminal" evidence="3">
    <location>
        <begin position="10"/>
        <end position="128"/>
    </location>
</feature>
<comment type="caution">
    <text evidence="5">The sequence shown here is derived from an EMBL/GenBank/DDBJ whole genome shotgun (WGS) entry which is preliminary data.</text>
</comment>
<dbReference type="GO" id="GO:0016491">
    <property type="term" value="F:oxidoreductase activity"/>
    <property type="evidence" value="ECO:0007669"/>
    <property type="project" value="UniProtKB-KW"/>
</dbReference>
<keyword evidence="6" id="KW-1185">Reference proteome</keyword>
<dbReference type="SUPFAM" id="SSF51735">
    <property type="entry name" value="NAD(P)-binding Rossmann-fold domains"/>
    <property type="match status" value="1"/>
</dbReference>
<gene>
    <name evidence="5" type="ORF">GCM10017596_02610</name>
</gene>
<evidence type="ECO:0000259" key="3">
    <source>
        <dbReference type="Pfam" id="PF01408"/>
    </source>
</evidence>
<evidence type="ECO:0000313" key="5">
    <source>
        <dbReference type="EMBL" id="GLK00546.1"/>
    </source>
</evidence>
<dbReference type="Pfam" id="PF22725">
    <property type="entry name" value="GFO_IDH_MocA_C3"/>
    <property type="match status" value="1"/>
</dbReference>
<dbReference type="AlphaFoldDB" id="A0A9W6M7U4"/>
<dbReference type="EMBL" id="BSET01000001">
    <property type="protein sequence ID" value="GLK00546.1"/>
    <property type="molecule type" value="Genomic_DNA"/>
</dbReference>
<organism evidence="5 6">
    <name type="scientific">Microbacterium keratanolyticum</name>
    <dbReference type="NCBI Taxonomy" id="67574"/>
    <lineage>
        <taxon>Bacteria</taxon>
        <taxon>Bacillati</taxon>
        <taxon>Actinomycetota</taxon>
        <taxon>Actinomycetes</taxon>
        <taxon>Micrococcales</taxon>
        <taxon>Microbacteriaceae</taxon>
        <taxon>Microbacterium</taxon>
    </lineage>
</organism>
<dbReference type="Proteomes" id="UP001142325">
    <property type="component" value="Unassembled WGS sequence"/>
</dbReference>
<reference evidence="5" key="2">
    <citation type="submission" date="2023-01" db="EMBL/GenBank/DDBJ databases">
        <authorList>
            <person name="Sun Q."/>
            <person name="Evtushenko L."/>
        </authorList>
    </citation>
    <scope>NUCLEOTIDE SEQUENCE</scope>
    <source>
        <strain evidence="5">VKM Ac-1958</strain>
    </source>
</reference>
<dbReference type="Gene3D" id="3.30.360.10">
    <property type="entry name" value="Dihydrodipicolinate Reductase, domain 2"/>
    <property type="match status" value="1"/>
</dbReference>
<dbReference type="InterPro" id="IPR055170">
    <property type="entry name" value="GFO_IDH_MocA-like_dom"/>
</dbReference>
<evidence type="ECO:0000256" key="1">
    <source>
        <dbReference type="ARBA" id="ARBA00023002"/>
    </source>
</evidence>
<dbReference type="InterPro" id="IPR036291">
    <property type="entry name" value="NAD(P)-bd_dom_sf"/>
</dbReference>
<feature type="domain" description="GFO/IDH/MocA-like oxidoreductase" evidence="4">
    <location>
        <begin position="136"/>
        <end position="259"/>
    </location>
</feature>
<evidence type="ECO:0000256" key="2">
    <source>
        <dbReference type="ARBA" id="ARBA00023027"/>
    </source>
</evidence>
<dbReference type="InterPro" id="IPR050463">
    <property type="entry name" value="Gfo/Idh/MocA_oxidrdct_glycsds"/>
</dbReference>
<name>A0A9W6M7U4_9MICO</name>
<dbReference type="Gene3D" id="3.40.50.720">
    <property type="entry name" value="NAD(P)-binding Rossmann-like Domain"/>
    <property type="match status" value="1"/>
</dbReference>
<protein>
    <recommendedName>
        <fullName evidence="7">Dehydrogenase</fullName>
    </recommendedName>
</protein>
<dbReference type="InterPro" id="IPR000683">
    <property type="entry name" value="Gfo/Idh/MocA-like_OxRdtase_N"/>
</dbReference>
<accession>A0A9W6M7U4</accession>
<dbReference type="GO" id="GO:0000166">
    <property type="term" value="F:nucleotide binding"/>
    <property type="evidence" value="ECO:0007669"/>
    <property type="project" value="InterPro"/>
</dbReference>
<reference evidence="5" key="1">
    <citation type="journal article" date="2014" name="Int. J. Syst. Evol. Microbiol.">
        <title>Complete genome sequence of Corynebacterium casei LMG S-19264T (=DSM 44701T), isolated from a smear-ripened cheese.</title>
        <authorList>
            <consortium name="US DOE Joint Genome Institute (JGI-PGF)"/>
            <person name="Walter F."/>
            <person name="Albersmeier A."/>
            <person name="Kalinowski J."/>
            <person name="Ruckert C."/>
        </authorList>
    </citation>
    <scope>NUCLEOTIDE SEQUENCE</scope>
    <source>
        <strain evidence="5">VKM Ac-1958</strain>
    </source>
</reference>
<dbReference type="Pfam" id="PF01408">
    <property type="entry name" value="GFO_IDH_MocA"/>
    <property type="match status" value="1"/>
</dbReference>
<sequence>MPEESVSTRVRVGVVGAGKMGLSHLAIVRALRDVELVGVVDATDYLLDVLNKYTGAQTYSTLEAMLAEARPEAVLIATPTGSHAALVRTALESGVHVFCEKPLTLRAEESLALAALAQDRGLVAQVGYHNRFIATFQEVKRLLDAGAIGEVTHVLAEAYGPVVLQAKGGTWRSKRASGGGCLYDYAAHPLDLVHWYLGAPEAVRGSVLNSIFSADTDDEVYSTLEYPNGLSVHLSVNWSDESYRKMSTSVTLTGTLGRIVADRQEIRVFLRDDAPAPEGYRPGWNIRYTTDLTAPVSFYLRGEEYSAQLESFIAAIAAGERTARQNGFLGAAQTDRIIEWIQADAAGETSPALGPAAPTSVMRIRTRRTLFGRRKTA</sequence>
<evidence type="ECO:0000259" key="4">
    <source>
        <dbReference type="Pfam" id="PF22725"/>
    </source>
</evidence>
<evidence type="ECO:0008006" key="7">
    <source>
        <dbReference type="Google" id="ProtNLM"/>
    </source>
</evidence>
<proteinExistence type="predicted"/>
<dbReference type="SUPFAM" id="SSF55347">
    <property type="entry name" value="Glyceraldehyde-3-phosphate dehydrogenase-like, C-terminal domain"/>
    <property type="match status" value="1"/>
</dbReference>
<keyword evidence="2" id="KW-0520">NAD</keyword>
<evidence type="ECO:0000313" key="6">
    <source>
        <dbReference type="Proteomes" id="UP001142325"/>
    </source>
</evidence>
<dbReference type="RefSeq" id="WP_204938262.1">
    <property type="nucleotide sequence ID" value="NZ_BAAAUM010000001.1"/>
</dbReference>